<dbReference type="PROSITE" id="PS50929">
    <property type="entry name" value="ABC_TM1F"/>
    <property type="match status" value="1"/>
</dbReference>
<dbReference type="SUPFAM" id="SSF52540">
    <property type="entry name" value="P-loop containing nucleoside triphosphate hydrolases"/>
    <property type="match status" value="1"/>
</dbReference>
<evidence type="ECO:0000256" key="5">
    <source>
        <dbReference type="SAM" id="MobiDB-lite"/>
    </source>
</evidence>
<evidence type="ECO:0000256" key="4">
    <source>
        <dbReference type="ARBA" id="ARBA00023136"/>
    </source>
</evidence>
<evidence type="ECO:0000259" key="7">
    <source>
        <dbReference type="PROSITE" id="PS50929"/>
    </source>
</evidence>
<dbReference type="SUPFAM" id="SSF90123">
    <property type="entry name" value="ABC transporter transmembrane region"/>
    <property type="match status" value="1"/>
</dbReference>
<feature type="transmembrane region" description="Helical" evidence="6">
    <location>
        <begin position="90"/>
        <end position="114"/>
    </location>
</feature>
<sequence>MNELEPRLFGYIWRHSKRDQFLICGVVVASLPFYFASLDLPRRIVNDAIMGKAFAHGENTASFLEFTIHRPAWLGGGVLHAFDGFQLDRLTLLLGLSGLFLLLVLINGAFKYWINLAKGALGERMLRRLRFQLFTLMLRFKPEALREIKPSETATIIKDEVEPIGSFIGDAIVVPAYLGAQATTALAFILMQNVVLGLAAASIVGLQVIIIPRLRRELLRLNRERQLASRMFAGRIGEVLDGIEAVRINDSGRWEQAEIGARLYSLFSLRLQIYKRKFMVKYLNNMLAQITPFLFYAVGGVFALRGELDVGQLVAVLAAYRDLPPPLKELIDWDQQRLDVEVKYETVAAHFAPQRLRQAEPEVEGAVPRLGSPLAADALSLRSPHGGNAQSVGSFSLPLPARIAVLSPGSEVPHLFARLLTGLHTPQSGTVRIGGHDLATLPRSVLSRRIAYAGAEPTLFGGSIRDNIVYGLRRRPAESLPASGAGERELFEAMATGTATDSLSGDWIDLAIAGVANVAELDRRIIALLSGLGMKEDLYRFGLSAQSSIQPGSELAQRIIAARHRLRSHLVENRLGDLVIPFDRRVYNVQASVAENLLFGVPRVPSLVGRSLASEPHLRAVLLRQGLLDDLVTMGINIAGNLIEIFRDLPVGHPLWRRFSIIAPDELPEFEERLGRVQHHRSLRHADTEAFLALALYYVEPRWRLGLLEPVIMGRVVKAREAVEEALNAGSAGAIELYDPETINRRSSIMDNLLFGRINLTKVHAEAQVNRHVHAVIEEFGLESDVNLRGLDFRVGNKGQSLAPYQRIVIDLARSLVRRPEILIVDGAIERLEGAGLHGAIDVLFDDRAEMSVVAVVDSEAQASRFDTIVRLQPSGTVAIEDQAGTERAVLDPKAQEPRRASAAE</sequence>
<dbReference type="InterPro" id="IPR027417">
    <property type="entry name" value="P-loop_NTPase"/>
</dbReference>
<dbReference type="PANTHER" id="PTHR43394:SF1">
    <property type="entry name" value="ATP-BINDING CASSETTE SUB-FAMILY B MEMBER 10, MITOCHONDRIAL"/>
    <property type="match status" value="1"/>
</dbReference>
<dbReference type="OrthoDB" id="9760920at2"/>
<dbReference type="Gene3D" id="3.40.50.300">
    <property type="entry name" value="P-loop containing nucleotide triphosphate hydrolases"/>
    <property type="match status" value="2"/>
</dbReference>
<feature type="domain" description="ABC transmembrane type-1" evidence="7">
    <location>
        <begin position="71"/>
        <end position="332"/>
    </location>
</feature>
<dbReference type="InterPro" id="IPR039421">
    <property type="entry name" value="Type_1_exporter"/>
</dbReference>
<dbReference type="Proteomes" id="UP000474159">
    <property type="component" value="Unassembled WGS sequence"/>
</dbReference>
<dbReference type="PANTHER" id="PTHR43394">
    <property type="entry name" value="ATP-DEPENDENT PERMEASE MDL1, MITOCHONDRIAL"/>
    <property type="match status" value="1"/>
</dbReference>
<name>A0A6L3STS6_9HYPH</name>
<keyword evidence="4 6" id="KW-0472">Membrane</keyword>
<keyword evidence="8" id="KW-0547">Nucleotide-binding</keyword>
<keyword evidence="3 6" id="KW-1133">Transmembrane helix</keyword>
<keyword evidence="9" id="KW-1185">Reference proteome</keyword>
<dbReference type="RefSeq" id="WP_151002697.1">
    <property type="nucleotide sequence ID" value="NZ_BPQY01000013.1"/>
</dbReference>
<dbReference type="InterPro" id="IPR011527">
    <property type="entry name" value="ABC1_TM_dom"/>
</dbReference>
<keyword evidence="2 6" id="KW-0812">Transmembrane</keyword>
<feature type="transmembrane region" description="Helical" evidence="6">
    <location>
        <begin position="282"/>
        <end position="304"/>
    </location>
</feature>
<accession>A0A6L3STS6</accession>
<comment type="subcellular location">
    <subcellularLocation>
        <location evidence="1">Cell membrane</location>
        <topology evidence="1">Multi-pass membrane protein</topology>
    </subcellularLocation>
</comment>
<dbReference type="GO" id="GO:0005886">
    <property type="term" value="C:plasma membrane"/>
    <property type="evidence" value="ECO:0007669"/>
    <property type="project" value="UniProtKB-SubCell"/>
</dbReference>
<dbReference type="GO" id="GO:0005524">
    <property type="term" value="F:ATP binding"/>
    <property type="evidence" value="ECO:0007669"/>
    <property type="project" value="UniProtKB-KW"/>
</dbReference>
<reference evidence="8 9" key="1">
    <citation type="submission" date="2019-09" db="EMBL/GenBank/DDBJ databases">
        <title>YIM 48816 draft genome.</title>
        <authorList>
            <person name="Jiang L."/>
        </authorList>
    </citation>
    <scope>NUCLEOTIDE SEQUENCE [LARGE SCALE GENOMIC DNA]</scope>
    <source>
        <strain evidence="8 9">YIM 48816</strain>
    </source>
</reference>
<feature type="region of interest" description="Disordered" evidence="5">
    <location>
        <begin position="883"/>
        <end position="905"/>
    </location>
</feature>
<dbReference type="Pfam" id="PF00664">
    <property type="entry name" value="ABC_membrane"/>
    <property type="match status" value="1"/>
</dbReference>
<dbReference type="GO" id="GO:0015421">
    <property type="term" value="F:ABC-type oligopeptide transporter activity"/>
    <property type="evidence" value="ECO:0007669"/>
    <property type="project" value="TreeGrafter"/>
</dbReference>
<evidence type="ECO:0000313" key="8">
    <source>
        <dbReference type="EMBL" id="KAB1076579.1"/>
    </source>
</evidence>
<dbReference type="EMBL" id="VZZK01000029">
    <property type="protein sequence ID" value="KAB1076579.1"/>
    <property type="molecule type" value="Genomic_DNA"/>
</dbReference>
<dbReference type="InterPro" id="IPR036640">
    <property type="entry name" value="ABC1_TM_sf"/>
</dbReference>
<evidence type="ECO:0000256" key="6">
    <source>
        <dbReference type="SAM" id="Phobius"/>
    </source>
</evidence>
<evidence type="ECO:0000256" key="3">
    <source>
        <dbReference type="ARBA" id="ARBA00022989"/>
    </source>
</evidence>
<evidence type="ECO:0000313" key="9">
    <source>
        <dbReference type="Proteomes" id="UP000474159"/>
    </source>
</evidence>
<evidence type="ECO:0000256" key="2">
    <source>
        <dbReference type="ARBA" id="ARBA00022692"/>
    </source>
</evidence>
<dbReference type="Gene3D" id="1.20.1560.10">
    <property type="entry name" value="ABC transporter type 1, transmembrane domain"/>
    <property type="match status" value="1"/>
</dbReference>
<keyword evidence="8" id="KW-0067">ATP-binding</keyword>
<gene>
    <name evidence="8" type="ORF">F6X53_23035</name>
</gene>
<feature type="transmembrane region" description="Helical" evidence="6">
    <location>
        <begin position="185"/>
        <end position="211"/>
    </location>
</feature>
<dbReference type="AlphaFoldDB" id="A0A6L3STS6"/>
<protein>
    <submittedName>
        <fullName evidence="8">ABC transporter ATP-binding protein</fullName>
    </submittedName>
</protein>
<feature type="compositionally biased region" description="Basic and acidic residues" evidence="5">
    <location>
        <begin position="889"/>
        <end position="905"/>
    </location>
</feature>
<comment type="caution">
    <text evidence="8">The sequence shown here is derived from an EMBL/GenBank/DDBJ whole genome shotgun (WGS) entry which is preliminary data.</text>
</comment>
<organism evidence="8 9">
    <name type="scientific">Methylobacterium soli</name>
    <dbReference type="NCBI Taxonomy" id="553447"/>
    <lineage>
        <taxon>Bacteria</taxon>
        <taxon>Pseudomonadati</taxon>
        <taxon>Pseudomonadota</taxon>
        <taxon>Alphaproteobacteria</taxon>
        <taxon>Hyphomicrobiales</taxon>
        <taxon>Methylobacteriaceae</taxon>
        <taxon>Methylobacterium</taxon>
    </lineage>
</organism>
<feature type="transmembrane region" description="Helical" evidence="6">
    <location>
        <begin position="20"/>
        <end position="40"/>
    </location>
</feature>
<evidence type="ECO:0000256" key="1">
    <source>
        <dbReference type="ARBA" id="ARBA00004651"/>
    </source>
</evidence>
<proteinExistence type="predicted"/>